<name>A0A9P4PDN1_9PLEO</name>
<keyword evidence="2" id="KW-1185">Reference proteome</keyword>
<dbReference type="OrthoDB" id="5378430at2759"/>
<protein>
    <submittedName>
        <fullName evidence="1">Uncharacterized protein</fullName>
    </submittedName>
</protein>
<evidence type="ECO:0000313" key="1">
    <source>
        <dbReference type="EMBL" id="KAF2441448.1"/>
    </source>
</evidence>
<sequence length="266" mass="29707">MHDRSPYEPVAQHLGKDEESEYCTVRKDDAGIWNILKTYSIYVVHLAAAACMDSHSCFAREQGNDTTRDLPVKQLQYANPTEGESERVVVVVWLGNLGDSIAMAANLRRPPCQFIVGLDFRRSQSWGAYQHELEWPYRQSRGKFLVASAVVRTGASSAYAFNNTISSQRYFARPIGSNMTNSSVITAPLPYLDLQIRWVNGTSNDTWSKMIKDTTLSDYVGSRDNGVNRAGGAVVVMEDSPWDRTNDWPSQAAMLEGGRLIAVKVF</sequence>
<dbReference type="AlphaFoldDB" id="A0A9P4PDN1"/>
<accession>A0A9P4PDN1</accession>
<reference evidence="1" key="1">
    <citation type="journal article" date="2020" name="Stud. Mycol.">
        <title>101 Dothideomycetes genomes: a test case for predicting lifestyles and emergence of pathogens.</title>
        <authorList>
            <person name="Haridas S."/>
            <person name="Albert R."/>
            <person name="Binder M."/>
            <person name="Bloem J."/>
            <person name="Labutti K."/>
            <person name="Salamov A."/>
            <person name="Andreopoulos B."/>
            <person name="Baker S."/>
            <person name="Barry K."/>
            <person name="Bills G."/>
            <person name="Bluhm B."/>
            <person name="Cannon C."/>
            <person name="Castanera R."/>
            <person name="Culley D."/>
            <person name="Daum C."/>
            <person name="Ezra D."/>
            <person name="Gonzalez J."/>
            <person name="Henrissat B."/>
            <person name="Kuo A."/>
            <person name="Liang C."/>
            <person name="Lipzen A."/>
            <person name="Lutzoni F."/>
            <person name="Magnuson J."/>
            <person name="Mondo S."/>
            <person name="Nolan M."/>
            <person name="Ohm R."/>
            <person name="Pangilinan J."/>
            <person name="Park H.-J."/>
            <person name="Ramirez L."/>
            <person name="Alfaro M."/>
            <person name="Sun H."/>
            <person name="Tritt A."/>
            <person name="Yoshinaga Y."/>
            <person name="Zwiers L.-H."/>
            <person name="Turgeon B."/>
            <person name="Goodwin S."/>
            <person name="Spatafora J."/>
            <person name="Crous P."/>
            <person name="Grigoriev I."/>
        </authorList>
    </citation>
    <scope>NUCLEOTIDE SEQUENCE</scope>
    <source>
        <strain evidence="1">CBS 690.94</strain>
    </source>
</reference>
<gene>
    <name evidence="1" type="ORF">P171DRAFT_474984</name>
</gene>
<organism evidence="1 2">
    <name type="scientific">Karstenula rhodostoma CBS 690.94</name>
    <dbReference type="NCBI Taxonomy" id="1392251"/>
    <lineage>
        <taxon>Eukaryota</taxon>
        <taxon>Fungi</taxon>
        <taxon>Dikarya</taxon>
        <taxon>Ascomycota</taxon>
        <taxon>Pezizomycotina</taxon>
        <taxon>Dothideomycetes</taxon>
        <taxon>Pleosporomycetidae</taxon>
        <taxon>Pleosporales</taxon>
        <taxon>Massarineae</taxon>
        <taxon>Didymosphaeriaceae</taxon>
        <taxon>Karstenula</taxon>
    </lineage>
</organism>
<proteinExistence type="predicted"/>
<dbReference type="EMBL" id="MU001505">
    <property type="protein sequence ID" value="KAF2441448.1"/>
    <property type="molecule type" value="Genomic_DNA"/>
</dbReference>
<evidence type="ECO:0000313" key="2">
    <source>
        <dbReference type="Proteomes" id="UP000799764"/>
    </source>
</evidence>
<comment type="caution">
    <text evidence="1">The sequence shown here is derived from an EMBL/GenBank/DDBJ whole genome shotgun (WGS) entry which is preliminary data.</text>
</comment>
<dbReference type="Proteomes" id="UP000799764">
    <property type="component" value="Unassembled WGS sequence"/>
</dbReference>